<dbReference type="InterPro" id="IPR045254">
    <property type="entry name" value="Nit1/2_C-N_Hydrolase"/>
</dbReference>
<dbReference type="RefSeq" id="WP_048845563.1">
    <property type="nucleotide sequence ID" value="NZ_BAMW01000016.1"/>
</dbReference>
<dbReference type="PROSITE" id="PS01227">
    <property type="entry name" value="UPF0012"/>
    <property type="match status" value="1"/>
</dbReference>
<dbReference type="EMBL" id="BAMW01000016">
    <property type="protein sequence ID" value="GAN63041.1"/>
    <property type="molecule type" value="Genomic_DNA"/>
</dbReference>
<reference evidence="5 7" key="2">
    <citation type="submission" date="2019-07" db="EMBL/GenBank/DDBJ databases">
        <title>Whole genome shotgun sequence of Acetobacter indonesiensis NBRC 16471.</title>
        <authorList>
            <person name="Hosoyama A."/>
            <person name="Uohara A."/>
            <person name="Ohji S."/>
            <person name="Ichikawa N."/>
        </authorList>
    </citation>
    <scope>NUCLEOTIDE SEQUENCE [LARGE SCALE GENOMIC DNA]</scope>
    <source>
        <strain evidence="5 7">NBRC 16471</strain>
    </source>
</reference>
<gene>
    <name evidence="4" type="ORF">Abin_016_049</name>
    <name evidence="5" type="ORF">AIN02nite_25030</name>
</gene>
<name>A0A6N3T8W4_9PROT</name>
<evidence type="ECO:0000259" key="3">
    <source>
        <dbReference type="PROSITE" id="PS50263"/>
    </source>
</evidence>
<comment type="caution">
    <text evidence="5">The sequence shown here is derived from an EMBL/GenBank/DDBJ whole genome shotgun (WGS) entry which is preliminary data.</text>
</comment>
<dbReference type="Gene3D" id="3.60.110.10">
    <property type="entry name" value="Carbon-nitrogen hydrolase"/>
    <property type="match status" value="1"/>
</dbReference>
<dbReference type="EMBL" id="BJXQ01000019">
    <property type="protein sequence ID" value="GEN04478.1"/>
    <property type="molecule type" value="Genomic_DNA"/>
</dbReference>
<dbReference type="AlphaFoldDB" id="A0A6N3T8W4"/>
<evidence type="ECO:0000256" key="1">
    <source>
        <dbReference type="ARBA" id="ARBA00010613"/>
    </source>
</evidence>
<comment type="similarity">
    <text evidence="1">Belongs to the carbon-nitrogen hydrolase superfamily. NIT1/NIT2 family.</text>
</comment>
<dbReference type="PANTHER" id="PTHR23088">
    <property type="entry name" value="NITRILASE-RELATED"/>
    <property type="match status" value="1"/>
</dbReference>
<evidence type="ECO:0000313" key="7">
    <source>
        <dbReference type="Proteomes" id="UP000321104"/>
    </source>
</evidence>
<dbReference type="Proteomes" id="UP000321104">
    <property type="component" value="Unassembled WGS sequence"/>
</dbReference>
<keyword evidence="6" id="KW-1185">Reference proteome</keyword>
<protein>
    <submittedName>
        <fullName evidence="5">Carbon-nitrogen hydrolase</fullName>
    </submittedName>
</protein>
<dbReference type="InterPro" id="IPR001110">
    <property type="entry name" value="UPF0012_CS"/>
</dbReference>
<dbReference type="Pfam" id="PF00795">
    <property type="entry name" value="CN_hydrolase"/>
    <property type="match status" value="1"/>
</dbReference>
<dbReference type="SUPFAM" id="SSF56317">
    <property type="entry name" value="Carbon-nitrogen hydrolase"/>
    <property type="match status" value="1"/>
</dbReference>
<accession>A0A6N3T8W4</accession>
<feature type="domain" description="CN hydrolase" evidence="3">
    <location>
        <begin position="1"/>
        <end position="259"/>
    </location>
</feature>
<dbReference type="CDD" id="cd07572">
    <property type="entry name" value="nit"/>
    <property type="match status" value="1"/>
</dbReference>
<keyword evidence="2 5" id="KW-0378">Hydrolase</keyword>
<evidence type="ECO:0000313" key="4">
    <source>
        <dbReference type="EMBL" id="GAN63041.1"/>
    </source>
</evidence>
<dbReference type="InterPro" id="IPR036526">
    <property type="entry name" value="C-N_Hydrolase_sf"/>
</dbReference>
<evidence type="ECO:0000256" key="2">
    <source>
        <dbReference type="ARBA" id="ARBA00022801"/>
    </source>
</evidence>
<evidence type="ECO:0000313" key="6">
    <source>
        <dbReference type="Proteomes" id="UP000032673"/>
    </source>
</evidence>
<evidence type="ECO:0000313" key="5">
    <source>
        <dbReference type="EMBL" id="GEN04478.1"/>
    </source>
</evidence>
<reference evidence="4 6" key="1">
    <citation type="submission" date="2012-11" db="EMBL/GenBank/DDBJ databases">
        <title>Whole genome sequence of Acetobacter indonesiensis 5H-1.</title>
        <authorList>
            <person name="Azuma Y."/>
            <person name="Higashiura N."/>
            <person name="Hirakawa H."/>
            <person name="Matsushita K."/>
        </authorList>
    </citation>
    <scope>NUCLEOTIDE SEQUENCE [LARGE SCALE GENOMIC DNA]</scope>
    <source>
        <strain evidence="4 6">5H-1</strain>
    </source>
</reference>
<proteinExistence type="inferred from homology"/>
<dbReference type="GO" id="GO:0016811">
    <property type="term" value="F:hydrolase activity, acting on carbon-nitrogen (but not peptide) bonds, in linear amides"/>
    <property type="evidence" value="ECO:0007669"/>
    <property type="project" value="InterPro"/>
</dbReference>
<dbReference type="Proteomes" id="UP000032673">
    <property type="component" value="Unassembled WGS sequence"/>
</dbReference>
<dbReference type="PROSITE" id="PS50263">
    <property type="entry name" value="CN_HYDROLASE"/>
    <property type="match status" value="1"/>
</dbReference>
<dbReference type="InterPro" id="IPR003010">
    <property type="entry name" value="C-N_Hydrolase"/>
</dbReference>
<dbReference type="PANTHER" id="PTHR23088:SF27">
    <property type="entry name" value="DEAMINATED GLUTATHIONE AMIDASE"/>
    <property type="match status" value="1"/>
</dbReference>
<sequence>MLTTLIQFQATDNKARNIAAVQNLVETAFSRQRARLISLPEMWSCRNADRSTRFAMAEPLPRPNSTDTGGDAYQAMQHMARHYEAYVHGGSIAEKTGEQLYNTTLVFNPQGEEIGRYRKMHLFDVTAPDGTIYRESKDFGAGNSVVTCQIDNFTAGLTICYDLRFPELFRALRGKGADVIFVPSAFTMETGKDHWDVLLRARAIENQVWIIAAGICGSYRSPTGDVKSSYGHSLVCDPWGHVVALASDGPGSVTAWIDHAHIEKVRAAIPLATHRRPELNGFEHCK</sequence>
<organism evidence="5 7">
    <name type="scientific">Acetobacter indonesiensis</name>
    <dbReference type="NCBI Taxonomy" id="104101"/>
    <lineage>
        <taxon>Bacteria</taxon>
        <taxon>Pseudomonadati</taxon>
        <taxon>Pseudomonadota</taxon>
        <taxon>Alphaproteobacteria</taxon>
        <taxon>Acetobacterales</taxon>
        <taxon>Acetobacteraceae</taxon>
        <taxon>Acetobacter</taxon>
    </lineage>
</organism>